<evidence type="ECO:0000256" key="11">
    <source>
        <dbReference type="ARBA" id="ARBA00024225"/>
    </source>
</evidence>
<comment type="caution">
    <text evidence="14">The sequence shown here is derived from an EMBL/GenBank/DDBJ whole genome shotgun (WGS) entry which is preliminary data.</text>
</comment>
<dbReference type="EMBL" id="JAINUG010000385">
    <property type="protein sequence ID" value="KAJ8372821.1"/>
    <property type="molecule type" value="Genomic_DNA"/>
</dbReference>
<dbReference type="Proteomes" id="UP001221898">
    <property type="component" value="Unassembled WGS sequence"/>
</dbReference>
<feature type="transmembrane region" description="Helical" evidence="12">
    <location>
        <begin position="191"/>
        <end position="210"/>
    </location>
</feature>
<dbReference type="InterPro" id="IPR006593">
    <property type="entry name" value="Cyt_b561/ferric_Rdtase_TM"/>
</dbReference>
<name>A0AAD7RD21_9TELE</name>
<dbReference type="GO" id="GO:0140571">
    <property type="term" value="F:transmembrane ascorbate ferrireductase activity"/>
    <property type="evidence" value="ECO:0007669"/>
    <property type="project" value="UniProtKB-EC"/>
</dbReference>
<comment type="cofactor">
    <cofactor evidence="1">
        <name>heme b</name>
        <dbReference type="ChEBI" id="CHEBI:60344"/>
    </cofactor>
</comment>
<dbReference type="SMART" id="SM00665">
    <property type="entry name" value="B561"/>
    <property type="match status" value="1"/>
</dbReference>
<evidence type="ECO:0000256" key="10">
    <source>
        <dbReference type="ARBA" id="ARBA00023136"/>
    </source>
</evidence>
<keyword evidence="7" id="KW-0249">Electron transport</keyword>
<evidence type="ECO:0000256" key="9">
    <source>
        <dbReference type="ARBA" id="ARBA00023004"/>
    </source>
</evidence>
<evidence type="ECO:0000256" key="5">
    <source>
        <dbReference type="ARBA" id="ARBA00022692"/>
    </source>
</evidence>
<organism evidence="14 15">
    <name type="scientific">Aldrovandia affinis</name>
    <dbReference type="NCBI Taxonomy" id="143900"/>
    <lineage>
        <taxon>Eukaryota</taxon>
        <taxon>Metazoa</taxon>
        <taxon>Chordata</taxon>
        <taxon>Craniata</taxon>
        <taxon>Vertebrata</taxon>
        <taxon>Euteleostomi</taxon>
        <taxon>Actinopterygii</taxon>
        <taxon>Neopterygii</taxon>
        <taxon>Teleostei</taxon>
        <taxon>Notacanthiformes</taxon>
        <taxon>Halosauridae</taxon>
        <taxon>Aldrovandia</taxon>
    </lineage>
</organism>
<proteinExistence type="predicted"/>
<reference evidence="14" key="1">
    <citation type="journal article" date="2023" name="Science">
        <title>Genome structures resolve the early diversification of teleost fishes.</title>
        <authorList>
            <person name="Parey E."/>
            <person name="Louis A."/>
            <person name="Montfort J."/>
            <person name="Bouchez O."/>
            <person name="Roques C."/>
            <person name="Iampietro C."/>
            <person name="Lluch J."/>
            <person name="Castinel A."/>
            <person name="Donnadieu C."/>
            <person name="Desvignes T."/>
            <person name="Floi Bucao C."/>
            <person name="Jouanno E."/>
            <person name="Wen M."/>
            <person name="Mejri S."/>
            <person name="Dirks R."/>
            <person name="Jansen H."/>
            <person name="Henkel C."/>
            <person name="Chen W.J."/>
            <person name="Zahm M."/>
            <person name="Cabau C."/>
            <person name="Klopp C."/>
            <person name="Thompson A.W."/>
            <person name="Robinson-Rechavi M."/>
            <person name="Braasch I."/>
            <person name="Lecointre G."/>
            <person name="Bobe J."/>
            <person name="Postlethwait J.H."/>
            <person name="Berthelot C."/>
            <person name="Roest Crollius H."/>
            <person name="Guiguen Y."/>
        </authorList>
    </citation>
    <scope>NUCLEOTIDE SEQUENCE</scope>
    <source>
        <strain evidence="14">NC1722</strain>
    </source>
</reference>
<feature type="domain" description="Cytochrome b561" evidence="13">
    <location>
        <begin position="43"/>
        <end position="248"/>
    </location>
</feature>
<keyword evidence="4" id="KW-0349">Heme</keyword>
<feature type="transmembrane region" description="Helical" evidence="12">
    <location>
        <begin position="73"/>
        <end position="96"/>
    </location>
</feature>
<evidence type="ECO:0000256" key="3">
    <source>
        <dbReference type="ARBA" id="ARBA00022448"/>
    </source>
</evidence>
<dbReference type="GO" id="GO:0016020">
    <property type="term" value="C:membrane"/>
    <property type="evidence" value="ECO:0007669"/>
    <property type="project" value="UniProtKB-SubCell"/>
</dbReference>
<keyword evidence="5 12" id="KW-0812">Transmembrane</keyword>
<evidence type="ECO:0000313" key="14">
    <source>
        <dbReference type="EMBL" id="KAJ8372821.1"/>
    </source>
</evidence>
<keyword evidence="3" id="KW-0813">Transport</keyword>
<dbReference type="EC" id="7.2.1.3" evidence="11"/>
<dbReference type="CDD" id="cd08761">
    <property type="entry name" value="Cyt_b561_CYB561D2_like"/>
    <property type="match status" value="1"/>
</dbReference>
<feature type="transmembrane region" description="Helical" evidence="12">
    <location>
        <begin position="47"/>
        <end position="67"/>
    </location>
</feature>
<keyword evidence="15" id="KW-1185">Reference proteome</keyword>
<comment type="subcellular location">
    <subcellularLocation>
        <location evidence="2">Membrane</location>
        <topology evidence="2">Multi-pass membrane protein</topology>
    </subcellularLocation>
</comment>
<accession>A0AAD7RD21</accession>
<evidence type="ECO:0000256" key="7">
    <source>
        <dbReference type="ARBA" id="ARBA00022982"/>
    </source>
</evidence>
<gene>
    <name evidence="14" type="ORF">AAFF_G00276760</name>
</gene>
<evidence type="ECO:0000259" key="13">
    <source>
        <dbReference type="PROSITE" id="PS50939"/>
    </source>
</evidence>
<dbReference type="InterPro" id="IPR045150">
    <property type="entry name" value="CYB561D1/2"/>
</dbReference>
<keyword evidence="9" id="KW-0408">Iron</keyword>
<evidence type="ECO:0000256" key="12">
    <source>
        <dbReference type="SAM" id="Phobius"/>
    </source>
</evidence>
<dbReference type="Gene3D" id="1.20.120.1770">
    <property type="match status" value="1"/>
</dbReference>
<dbReference type="Pfam" id="PF03188">
    <property type="entry name" value="Cytochrom_B561"/>
    <property type="match status" value="1"/>
</dbReference>
<feature type="transmembrane region" description="Helical" evidence="12">
    <location>
        <begin position="222"/>
        <end position="241"/>
    </location>
</feature>
<dbReference type="AlphaFoldDB" id="A0AAD7RD21"/>
<feature type="transmembrane region" description="Helical" evidence="12">
    <location>
        <begin position="116"/>
        <end position="135"/>
    </location>
</feature>
<dbReference type="GO" id="GO:0140575">
    <property type="term" value="F:transmembrane monodehydroascorbate reductase activity"/>
    <property type="evidence" value="ECO:0007669"/>
    <property type="project" value="InterPro"/>
</dbReference>
<evidence type="ECO:0000256" key="4">
    <source>
        <dbReference type="ARBA" id="ARBA00022617"/>
    </source>
</evidence>
<evidence type="ECO:0000256" key="2">
    <source>
        <dbReference type="ARBA" id="ARBA00004141"/>
    </source>
</evidence>
<sequence length="253" mass="27129">MTASAGTPGAQTQCRRGEAMQIDVTDSLLGQDRGTGEFWMYVWMRRIAVITAHVVALGLTILMSLLSRPGTSLFSWHPVLMSIAFCLCMTEAVLLFSAEGSPFCFKSKKGRVRLHWLLQGLVVGGGAVGVAFMVASKRVSERPHMASWHSVLGAGTLALTALQAAGGLCLLAPPAPLRGPLPPPRLRLYHATAGLVAYLLAVATVTLAMFTDWFQATVKGPAWYALVLLPLLPALVVMNQVTSAHLPRRKNDA</sequence>
<protein>
    <recommendedName>
        <fullName evidence="11">ascorbate ferrireductase (transmembrane)</fullName>
        <ecNumber evidence="11">7.2.1.3</ecNumber>
    </recommendedName>
</protein>
<dbReference type="GO" id="GO:0046872">
    <property type="term" value="F:metal ion binding"/>
    <property type="evidence" value="ECO:0007669"/>
    <property type="project" value="UniProtKB-KW"/>
</dbReference>
<dbReference type="PANTHER" id="PTHR15422:SF9">
    <property type="entry name" value="TRANSMEMBRANE REDUCTASE CYB561D1-RELATED"/>
    <property type="match status" value="1"/>
</dbReference>
<evidence type="ECO:0000256" key="8">
    <source>
        <dbReference type="ARBA" id="ARBA00022989"/>
    </source>
</evidence>
<dbReference type="PANTHER" id="PTHR15422">
    <property type="entry name" value="OS05G0565100 PROTEIN"/>
    <property type="match status" value="1"/>
</dbReference>
<dbReference type="PROSITE" id="PS50939">
    <property type="entry name" value="CYTOCHROME_B561"/>
    <property type="match status" value="1"/>
</dbReference>
<keyword evidence="10 12" id="KW-0472">Membrane</keyword>
<keyword evidence="8 12" id="KW-1133">Transmembrane helix</keyword>
<feature type="transmembrane region" description="Helical" evidence="12">
    <location>
        <begin position="147"/>
        <end position="171"/>
    </location>
</feature>
<evidence type="ECO:0000313" key="15">
    <source>
        <dbReference type="Proteomes" id="UP001221898"/>
    </source>
</evidence>
<evidence type="ECO:0000256" key="6">
    <source>
        <dbReference type="ARBA" id="ARBA00022723"/>
    </source>
</evidence>
<evidence type="ECO:0000256" key="1">
    <source>
        <dbReference type="ARBA" id="ARBA00001970"/>
    </source>
</evidence>
<keyword evidence="6" id="KW-0479">Metal-binding</keyword>